<accession>A0A6A7AVH1</accession>
<evidence type="ECO:0000313" key="2">
    <source>
        <dbReference type="Proteomes" id="UP000799423"/>
    </source>
</evidence>
<reference evidence="1" key="1">
    <citation type="submission" date="2020-01" db="EMBL/GenBank/DDBJ databases">
        <authorList>
            <consortium name="DOE Joint Genome Institute"/>
            <person name="Haridas S."/>
            <person name="Albert R."/>
            <person name="Binder M."/>
            <person name="Bloem J."/>
            <person name="Labutti K."/>
            <person name="Salamov A."/>
            <person name="Andreopoulos B."/>
            <person name="Baker S.E."/>
            <person name="Barry K."/>
            <person name="Bills G."/>
            <person name="Bluhm B.H."/>
            <person name="Cannon C."/>
            <person name="Castanera R."/>
            <person name="Culley D.E."/>
            <person name="Daum C."/>
            <person name="Ezra D."/>
            <person name="Gonzalez J.B."/>
            <person name="Henrissat B."/>
            <person name="Kuo A."/>
            <person name="Liang C."/>
            <person name="Lipzen A."/>
            <person name="Lutzoni F."/>
            <person name="Magnuson J."/>
            <person name="Mondo S."/>
            <person name="Nolan M."/>
            <person name="Ohm R."/>
            <person name="Pangilinan J."/>
            <person name="Park H.-J."/>
            <person name="Ramirez L."/>
            <person name="Alfaro M."/>
            <person name="Sun H."/>
            <person name="Tritt A."/>
            <person name="Yoshinaga Y."/>
            <person name="Zwiers L.-H."/>
            <person name="Turgeon B.G."/>
            <person name="Goodwin S.B."/>
            <person name="Spatafora J.W."/>
            <person name="Crous P.W."/>
            <person name="Grigoriev I.V."/>
        </authorList>
    </citation>
    <scope>NUCLEOTIDE SEQUENCE</scope>
    <source>
        <strain evidence="1">IPT5</strain>
    </source>
</reference>
<keyword evidence="2" id="KW-1185">Reference proteome</keyword>
<dbReference type="Proteomes" id="UP000799423">
    <property type="component" value="Unassembled WGS sequence"/>
</dbReference>
<protein>
    <recommendedName>
        <fullName evidence="3">Protein kinase domain-containing protein</fullName>
    </recommendedName>
</protein>
<dbReference type="OrthoDB" id="4267316at2759"/>
<dbReference type="InterPro" id="IPR011009">
    <property type="entry name" value="Kinase-like_dom_sf"/>
</dbReference>
<evidence type="ECO:0000313" key="1">
    <source>
        <dbReference type="EMBL" id="KAF2846189.1"/>
    </source>
</evidence>
<evidence type="ECO:0008006" key="3">
    <source>
        <dbReference type="Google" id="ProtNLM"/>
    </source>
</evidence>
<name>A0A6A7AVH1_9PLEO</name>
<sequence>MLFQATMAIPTCGEIDRPIRGGKDCGAQVLLLRDRLFAKIYDPLYYRFTIDRGPYVDSENEDELILKRDVAKCADNEYVAEVAAYKELAQTAFAGSITPRYFGSWNVTIPIKHASISMQCIRRTDLTPEQRERIMFKVIEAQSDLEFVGIIHEDFEPRNILLSSSGPRAPRDGDILPIDSNPRVCVNRFG</sequence>
<dbReference type="AlphaFoldDB" id="A0A6A7AVH1"/>
<gene>
    <name evidence="1" type="ORF">T440DRAFT_482743</name>
</gene>
<proteinExistence type="predicted"/>
<organism evidence="1 2">
    <name type="scientific">Plenodomus tracheiphilus IPT5</name>
    <dbReference type="NCBI Taxonomy" id="1408161"/>
    <lineage>
        <taxon>Eukaryota</taxon>
        <taxon>Fungi</taxon>
        <taxon>Dikarya</taxon>
        <taxon>Ascomycota</taxon>
        <taxon>Pezizomycotina</taxon>
        <taxon>Dothideomycetes</taxon>
        <taxon>Pleosporomycetidae</taxon>
        <taxon>Pleosporales</taxon>
        <taxon>Pleosporineae</taxon>
        <taxon>Leptosphaeriaceae</taxon>
        <taxon>Plenodomus</taxon>
    </lineage>
</organism>
<dbReference type="SUPFAM" id="SSF56112">
    <property type="entry name" value="Protein kinase-like (PK-like)"/>
    <property type="match status" value="1"/>
</dbReference>
<dbReference type="EMBL" id="MU006337">
    <property type="protein sequence ID" value="KAF2846189.1"/>
    <property type="molecule type" value="Genomic_DNA"/>
</dbReference>